<feature type="domain" description="Gamma-glutamylcyclotransferase AIG2-like" evidence="4">
    <location>
        <begin position="8"/>
        <end position="116"/>
    </location>
</feature>
<feature type="active site" description="Proton acceptor" evidence="2">
    <location>
        <position position="86"/>
    </location>
</feature>
<comment type="similarity">
    <text evidence="1 3">Belongs to the gamma-glutamylcyclotransferase family.</text>
</comment>
<dbReference type="InterPro" id="IPR036568">
    <property type="entry name" value="GGCT-like_sf"/>
</dbReference>
<evidence type="ECO:0000256" key="3">
    <source>
        <dbReference type="RuleBase" id="RU367036"/>
    </source>
</evidence>
<accession>A0AAD4N6X6</accession>
<proteinExistence type="inferred from homology"/>
<comment type="caution">
    <text evidence="5">The sequence shown here is derived from an EMBL/GenBank/DDBJ whole genome shotgun (WGS) entry which is preliminary data.</text>
</comment>
<dbReference type="Pfam" id="PF06094">
    <property type="entry name" value="GGACT"/>
    <property type="match status" value="1"/>
</dbReference>
<dbReference type="GO" id="GO:0061929">
    <property type="term" value="F:gamma-glutamylaminecyclotransferase activity"/>
    <property type="evidence" value="ECO:0007669"/>
    <property type="project" value="InterPro"/>
</dbReference>
<dbReference type="Gene3D" id="3.10.490.10">
    <property type="entry name" value="Gamma-glutamyl cyclotransferase-like"/>
    <property type="match status" value="1"/>
</dbReference>
<dbReference type="PANTHER" id="PTHR12510">
    <property type="entry name" value="TROPONIN C-AKIN-1 PROTEIN"/>
    <property type="match status" value="1"/>
</dbReference>
<evidence type="ECO:0000256" key="2">
    <source>
        <dbReference type="PIRSR" id="PIRSR639126-1"/>
    </source>
</evidence>
<reference evidence="5" key="1">
    <citation type="submission" date="2022-01" db="EMBL/GenBank/DDBJ databases">
        <title>Genome Sequence Resource for Two Populations of Ditylenchus destructor, the Migratory Endoparasitic Phytonematode.</title>
        <authorList>
            <person name="Zhang H."/>
            <person name="Lin R."/>
            <person name="Xie B."/>
        </authorList>
    </citation>
    <scope>NUCLEOTIDE SEQUENCE</scope>
    <source>
        <strain evidence="5">BazhouSP</strain>
    </source>
</reference>
<organism evidence="5 6">
    <name type="scientific">Ditylenchus destructor</name>
    <dbReference type="NCBI Taxonomy" id="166010"/>
    <lineage>
        <taxon>Eukaryota</taxon>
        <taxon>Metazoa</taxon>
        <taxon>Ecdysozoa</taxon>
        <taxon>Nematoda</taxon>
        <taxon>Chromadorea</taxon>
        <taxon>Rhabditida</taxon>
        <taxon>Tylenchina</taxon>
        <taxon>Tylenchomorpha</taxon>
        <taxon>Sphaerularioidea</taxon>
        <taxon>Anguinidae</taxon>
        <taxon>Anguininae</taxon>
        <taxon>Ditylenchus</taxon>
    </lineage>
</organism>
<evidence type="ECO:0000313" key="5">
    <source>
        <dbReference type="EMBL" id="KAI1713453.1"/>
    </source>
</evidence>
<protein>
    <recommendedName>
        <fullName evidence="3">Gamma-glutamylcyclotransferase family protein</fullName>
    </recommendedName>
</protein>
<dbReference type="CDD" id="cd06661">
    <property type="entry name" value="GGCT_like"/>
    <property type="match status" value="1"/>
</dbReference>
<gene>
    <name evidence="5" type="ORF">DdX_08967</name>
</gene>
<evidence type="ECO:0000256" key="1">
    <source>
        <dbReference type="ARBA" id="ARBA00008861"/>
    </source>
</evidence>
<dbReference type="InterPro" id="IPR039126">
    <property type="entry name" value="GGACT"/>
</dbReference>
<keyword evidence="6" id="KW-1185">Reference proteome</keyword>
<dbReference type="Proteomes" id="UP001201812">
    <property type="component" value="Unassembled WGS sequence"/>
</dbReference>
<evidence type="ECO:0000313" key="6">
    <source>
        <dbReference type="Proteomes" id="UP001201812"/>
    </source>
</evidence>
<dbReference type="InterPro" id="IPR009288">
    <property type="entry name" value="AIG2-like_dom"/>
</dbReference>
<dbReference type="AlphaFoldDB" id="A0AAD4N6X6"/>
<dbReference type="PANTHER" id="PTHR12510:SF4">
    <property type="entry name" value="GAMMA-GLUTAMYLAMINECYCLOTRANSFERASE"/>
    <property type="match status" value="1"/>
</dbReference>
<sequence>MGVEEHLVFVYGTLKTGEPNHHVLTDPSTGQYRLVGRAQTVTNFPLIIGSEFNIPFLLNCPGKGFLVEGEAYAVDAKKFEALDELEAHPHFYCREEHYVKLEDESLVKVWIYLLPTWQEKLFNEETQMLVSYSNDGPHGRKYVARYVRQQQLEGAGCEINTLIRGTSKN</sequence>
<name>A0AAD4N6X6_9BILA</name>
<dbReference type="GO" id="GO:0005829">
    <property type="term" value="C:cytosol"/>
    <property type="evidence" value="ECO:0007669"/>
    <property type="project" value="TreeGrafter"/>
</dbReference>
<dbReference type="EMBL" id="JAKKPZ010000015">
    <property type="protein sequence ID" value="KAI1713453.1"/>
    <property type="molecule type" value="Genomic_DNA"/>
</dbReference>
<evidence type="ECO:0000259" key="4">
    <source>
        <dbReference type="Pfam" id="PF06094"/>
    </source>
</evidence>
<dbReference type="InterPro" id="IPR013024">
    <property type="entry name" value="GGCT-like"/>
</dbReference>
<dbReference type="SUPFAM" id="SSF110857">
    <property type="entry name" value="Gamma-glutamyl cyclotransferase-like"/>
    <property type="match status" value="1"/>
</dbReference>